<dbReference type="CDD" id="cd19532">
    <property type="entry name" value="C_PKS-NRPS"/>
    <property type="match status" value="1"/>
</dbReference>
<dbReference type="InterPro" id="IPR009081">
    <property type="entry name" value="PP-bd_ACP"/>
</dbReference>
<dbReference type="PANTHER" id="PTHR43775:SF20">
    <property type="entry name" value="HYBRID PKS-NRPS SYNTHETASE APDA"/>
    <property type="match status" value="1"/>
</dbReference>
<dbReference type="Gene3D" id="3.40.50.12780">
    <property type="entry name" value="N-terminal domain of ligase-like"/>
    <property type="match status" value="1"/>
</dbReference>
<dbReference type="SUPFAM" id="SSF52777">
    <property type="entry name" value="CoA-dependent acyltransferases"/>
    <property type="match status" value="2"/>
</dbReference>
<dbReference type="Pfam" id="PF00668">
    <property type="entry name" value="Condensation"/>
    <property type="match status" value="1"/>
</dbReference>
<feature type="domain" description="PKS/mFAS DH" evidence="12">
    <location>
        <begin position="943"/>
        <end position="1249"/>
    </location>
</feature>
<dbReference type="Gene3D" id="3.40.50.150">
    <property type="entry name" value="Vaccinia Virus protein VP39"/>
    <property type="match status" value="1"/>
</dbReference>
<dbReference type="InterPro" id="IPR023213">
    <property type="entry name" value="CAT-like_dom_sf"/>
</dbReference>
<dbReference type="InterPro" id="IPR049551">
    <property type="entry name" value="PKS_DH_C"/>
</dbReference>
<feature type="region of interest" description="N-terminal hotdog fold" evidence="8">
    <location>
        <begin position="943"/>
        <end position="1081"/>
    </location>
</feature>
<dbReference type="SMART" id="SM00822">
    <property type="entry name" value="PKS_KR"/>
    <property type="match status" value="1"/>
</dbReference>
<gene>
    <name evidence="13" type="ORF">GLAREA_06815</name>
</gene>
<protein>
    <submittedName>
        <fullName evidence="13">Acetyl-CoA synthetase-like protein</fullName>
    </submittedName>
</protein>
<dbReference type="GO" id="GO:0031177">
    <property type="term" value="F:phosphopantetheine binding"/>
    <property type="evidence" value="ECO:0007669"/>
    <property type="project" value="InterPro"/>
</dbReference>
<dbReference type="PROSITE" id="PS52004">
    <property type="entry name" value="KS3_2"/>
    <property type="match status" value="1"/>
</dbReference>
<dbReference type="Pfam" id="PF00109">
    <property type="entry name" value="ketoacyl-synt"/>
    <property type="match status" value="1"/>
</dbReference>
<feature type="domain" description="Carrier" evidence="10">
    <location>
        <begin position="2405"/>
        <end position="2484"/>
    </location>
</feature>
<dbReference type="InterPro" id="IPR045851">
    <property type="entry name" value="AMP-bd_C_sf"/>
</dbReference>
<dbReference type="InterPro" id="IPR049900">
    <property type="entry name" value="PKS_mFAS_DH"/>
</dbReference>
<dbReference type="PROSITE" id="PS52019">
    <property type="entry name" value="PKS_MFAS_DH"/>
    <property type="match status" value="1"/>
</dbReference>
<dbReference type="Gene3D" id="3.40.50.720">
    <property type="entry name" value="NAD(P)-binding Rossmann-like Domain"/>
    <property type="match status" value="3"/>
</dbReference>
<dbReference type="KEGG" id="glz:GLAREA_06815"/>
<dbReference type="SUPFAM" id="SSF56801">
    <property type="entry name" value="Acetyl-CoA synthetase-like"/>
    <property type="match status" value="1"/>
</dbReference>
<dbReference type="InterPro" id="IPR018201">
    <property type="entry name" value="Ketoacyl_synth_AS"/>
</dbReference>
<dbReference type="GO" id="GO:0008168">
    <property type="term" value="F:methyltransferase activity"/>
    <property type="evidence" value="ECO:0007669"/>
    <property type="project" value="UniProtKB-KW"/>
</dbReference>
<dbReference type="SMART" id="SM00827">
    <property type="entry name" value="PKS_AT"/>
    <property type="match status" value="1"/>
</dbReference>
<keyword evidence="6" id="KW-0677">Repeat</keyword>
<dbReference type="SMART" id="SM00826">
    <property type="entry name" value="PKS_DH"/>
    <property type="match status" value="1"/>
</dbReference>
<keyword evidence="14" id="KW-1185">Reference proteome</keyword>
<dbReference type="InterPro" id="IPR049552">
    <property type="entry name" value="PKS_DH_N"/>
</dbReference>
<dbReference type="InterPro" id="IPR057326">
    <property type="entry name" value="KR_dom"/>
</dbReference>
<evidence type="ECO:0000256" key="5">
    <source>
        <dbReference type="ARBA" id="ARBA00022679"/>
    </source>
</evidence>
<dbReference type="PANTHER" id="PTHR43775">
    <property type="entry name" value="FATTY ACID SYNTHASE"/>
    <property type="match status" value="1"/>
</dbReference>
<dbReference type="InterPro" id="IPR042104">
    <property type="entry name" value="PKS_dehydratase_sf"/>
</dbReference>
<dbReference type="InterPro" id="IPR014043">
    <property type="entry name" value="Acyl_transferase_dom"/>
</dbReference>
<keyword evidence="4" id="KW-0489">Methyltransferase</keyword>
<dbReference type="InterPro" id="IPR013968">
    <property type="entry name" value="PKS_KR"/>
</dbReference>
<dbReference type="Gene3D" id="3.30.559.10">
    <property type="entry name" value="Chloramphenicol acetyltransferase-like domain"/>
    <property type="match status" value="1"/>
</dbReference>
<dbReference type="InterPro" id="IPR001227">
    <property type="entry name" value="Ac_transferase_dom_sf"/>
</dbReference>
<feature type="active site" description="Proton acceptor; for dehydratase activity" evidence="8">
    <location>
        <position position="975"/>
    </location>
</feature>
<keyword evidence="7" id="KW-0511">Multifunctional enzyme</keyword>
<evidence type="ECO:0000259" key="12">
    <source>
        <dbReference type="PROSITE" id="PS52019"/>
    </source>
</evidence>
<dbReference type="InterPro" id="IPR001242">
    <property type="entry name" value="Condensation_dom"/>
</dbReference>
<dbReference type="Gene3D" id="3.30.559.30">
    <property type="entry name" value="Nonribosomal peptide synthetase, condensation domain"/>
    <property type="match status" value="1"/>
</dbReference>
<dbReference type="Gene3D" id="3.40.366.10">
    <property type="entry name" value="Malonyl-Coenzyme A Acyl Carrier Protein, domain 2"/>
    <property type="match status" value="1"/>
</dbReference>
<dbReference type="PROSITE" id="PS00606">
    <property type="entry name" value="KS3_1"/>
    <property type="match status" value="1"/>
</dbReference>
<keyword evidence="2" id="KW-0597">Phosphoprotein</keyword>
<evidence type="ECO:0000256" key="4">
    <source>
        <dbReference type="ARBA" id="ARBA00022603"/>
    </source>
</evidence>
<dbReference type="OrthoDB" id="329835at2759"/>
<dbReference type="InterPro" id="IPR020845">
    <property type="entry name" value="AMP-binding_CS"/>
</dbReference>
<feature type="compositionally biased region" description="Low complexity" evidence="9">
    <location>
        <begin position="2548"/>
        <end position="2565"/>
    </location>
</feature>
<dbReference type="InterPro" id="IPR016035">
    <property type="entry name" value="Acyl_Trfase/lysoPLipase"/>
</dbReference>
<dbReference type="Gene3D" id="3.40.47.10">
    <property type="match status" value="1"/>
</dbReference>
<feature type="region of interest" description="C-terminal hotdog fold" evidence="8">
    <location>
        <begin position="1096"/>
        <end position="1249"/>
    </location>
</feature>
<dbReference type="PROSITE" id="PS00455">
    <property type="entry name" value="AMP_BINDING"/>
    <property type="match status" value="1"/>
</dbReference>
<dbReference type="Pfam" id="PF02801">
    <property type="entry name" value="Ketoacyl-synt_C"/>
    <property type="match status" value="1"/>
</dbReference>
<dbReference type="SUPFAM" id="SSF53901">
    <property type="entry name" value="Thiolase-like"/>
    <property type="match status" value="1"/>
</dbReference>
<dbReference type="InterPro" id="IPR016039">
    <property type="entry name" value="Thiolase-like"/>
</dbReference>
<dbReference type="InterPro" id="IPR020806">
    <property type="entry name" value="PKS_PP-bd"/>
</dbReference>
<dbReference type="Gene3D" id="1.10.1200.10">
    <property type="entry name" value="ACP-like"/>
    <property type="match status" value="1"/>
</dbReference>
<dbReference type="RefSeq" id="XP_008078954.1">
    <property type="nucleotide sequence ID" value="XM_008080763.1"/>
</dbReference>
<dbReference type="Pfam" id="PF08659">
    <property type="entry name" value="KR"/>
    <property type="match status" value="1"/>
</dbReference>
<feature type="active site" description="Proton donor; for dehydratase activity" evidence="8">
    <location>
        <position position="1156"/>
    </location>
</feature>
<dbReference type="InterPro" id="IPR014031">
    <property type="entry name" value="Ketoacyl_synth_C"/>
</dbReference>
<dbReference type="SUPFAM" id="SSF52151">
    <property type="entry name" value="FabD/lysophospholipase-like"/>
    <property type="match status" value="1"/>
</dbReference>
<evidence type="ECO:0000259" key="10">
    <source>
        <dbReference type="PROSITE" id="PS50075"/>
    </source>
</evidence>
<dbReference type="Pfam" id="PF21089">
    <property type="entry name" value="PKS_DH_N"/>
    <property type="match status" value="1"/>
</dbReference>
<dbReference type="InterPro" id="IPR000873">
    <property type="entry name" value="AMP-dep_synth/lig_dom"/>
</dbReference>
<dbReference type="Proteomes" id="UP000016922">
    <property type="component" value="Unassembled WGS sequence"/>
</dbReference>
<organism evidence="13 14">
    <name type="scientific">Glarea lozoyensis (strain ATCC 20868 / MF5171)</name>
    <dbReference type="NCBI Taxonomy" id="1116229"/>
    <lineage>
        <taxon>Eukaryota</taxon>
        <taxon>Fungi</taxon>
        <taxon>Dikarya</taxon>
        <taxon>Ascomycota</taxon>
        <taxon>Pezizomycotina</taxon>
        <taxon>Leotiomycetes</taxon>
        <taxon>Helotiales</taxon>
        <taxon>Helotiaceae</taxon>
        <taxon>Glarea</taxon>
    </lineage>
</organism>
<dbReference type="GO" id="GO:0004315">
    <property type="term" value="F:3-oxoacyl-[acyl-carrier-protein] synthase activity"/>
    <property type="evidence" value="ECO:0007669"/>
    <property type="project" value="InterPro"/>
</dbReference>
<dbReference type="HOGENOM" id="CLU_000022_37_4_1"/>
<dbReference type="Pfam" id="PF00501">
    <property type="entry name" value="AMP-binding"/>
    <property type="match status" value="1"/>
</dbReference>
<dbReference type="InterPro" id="IPR020807">
    <property type="entry name" value="PKS_DH"/>
</dbReference>
<reference evidence="13 14" key="1">
    <citation type="journal article" date="2013" name="BMC Genomics">
        <title>Genomics-driven discovery of the pneumocandin biosynthetic gene cluster in the fungus Glarea lozoyensis.</title>
        <authorList>
            <person name="Chen L."/>
            <person name="Yue Q."/>
            <person name="Zhang X."/>
            <person name="Xiang M."/>
            <person name="Wang C."/>
            <person name="Li S."/>
            <person name="Che Y."/>
            <person name="Ortiz-Lopez F.J."/>
            <person name="Bills G.F."/>
            <person name="Liu X."/>
            <person name="An Z."/>
        </authorList>
    </citation>
    <scope>NUCLEOTIDE SEQUENCE [LARGE SCALE GENOMIC DNA]</scope>
    <source>
        <strain evidence="14">ATCC 20868 / MF5171</strain>
    </source>
</reference>
<evidence type="ECO:0000256" key="2">
    <source>
        <dbReference type="ARBA" id="ARBA00022553"/>
    </source>
</evidence>
<dbReference type="SUPFAM" id="SSF51735">
    <property type="entry name" value="NAD(P)-binding Rossmann-fold domains"/>
    <property type="match status" value="2"/>
</dbReference>
<dbReference type="PROSITE" id="PS50075">
    <property type="entry name" value="CARRIER"/>
    <property type="match status" value="2"/>
</dbReference>
<dbReference type="CDD" id="cd02440">
    <property type="entry name" value="AdoMet_MTases"/>
    <property type="match status" value="1"/>
</dbReference>
<evidence type="ECO:0000259" key="11">
    <source>
        <dbReference type="PROSITE" id="PS52004"/>
    </source>
</evidence>
<dbReference type="InterPro" id="IPR013120">
    <property type="entry name" value="FAR_NAD-bd"/>
</dbReference>
<dbReference type="CDD" id="cd00833">
    <property type="entry name" value="PKS"/>
    <property type="match status" value="1"/>
</dbReference>
<keyword evidence="5" id="KW-0808">Transferase</keyword>
<dbReference type="GO" id="GO:0032259">
    <property type="term" value="P:methylation"/>
    <property type="evidence" value="ECO:0007669"/>
    <property type="project" value="UniProtKB-KW"/>
</dbReference>
<evidence type="ECO:0000256" key="3">
    <source>
        <dbReference type="ARBA" id="ARBA00022598"/>
    </source>
</evidence>
<dbReference type="GO" id="GO:0006633">
    <property type="term" value="P:fatty acid biosynthetic process"/>
    <property type="evidence" value="ECO:0007669"/>
    <property type="project" value="InterPro"/>
</dbReference>
<dbReference type="GeneID" id="19465868"/>
<evidence type="ECO:0000256" key="6">
    <source>
        <dbReference type="ARBA" id="ARBA00022737"/>
    </source>
</evidence>
<accession>S3D5U2</accession>
<keyword evidence="1" id="KW-0596">Phosphopantetheine</keyword>
<dbReference type="SMART" id="SM00825">
    <property type="entry name" value="PKS_KS"/>
    <property type="match status" value="1"/>
</dbReference>
<dbReference type="Pfam" id="PF14765">
    <property type="entry name" value="PS-DH"/>
    <property type="match status" value="1"/>
</dbReference>
<dbReference type="Gene3D" id="3.10.129.110">
    <property type="entry name" value="Polyketide synthase dehydratase"/>
    <property type="match status" value="1"/>
</dbReference>
<dbReference type="SUPFAM" id="SSF55048">
    <property type="entry name" value="Probable ACP-binding domain of malonyl-CoA ACP transacylase"/>
    <property type="match status" value="1"/>
</dbReference>
<dbReference type="InterPro" id="IPR042099">
    <property type="entry name" value="ANL_N_sf"/>
</dbReference>
<dbReference type="eggNOG" id="KOG1178">
    <property type="taxonomic scope" value="Eukaryota"/>
</dbReference>
<dbReference type="SUPFAM" id="SSF47336">
    <property type="entry name" value="ACP-like"/>
    <property type="match status" value="2"/>
</dbReference>
<dbReference type="InterPro" id="IPR050091">
    <property type="entry name" value="PKS_NRPS_Biosynth_Enz"/>
</dbReference>
<dbReference type="InterPro" id="IPR029063">
    <property type="entry name" value="SAM-dependent_MTases_sf"/>
</dbReference>
<name>S3D5U2_GLAL2</name>
<feature type="region of interest" description="Disordered" evidence="9">
    <location>
        <begin position="2497"/>
        <end position="2570"/>
    </location>
</feature>
<feature type="compositionally biased region" description="Low complexity" evidence="9">
    <location>
        <begin position="2522"/>
        <end position="2541"/>
    </location>
</feature>
<dbReference type="SMART" id="SM00823">
    <property type="entry name" value="PKS_PP"/>
    <property type="match status" value="2"/>
</dbReference>
<evidence type="ECO:0000256" key="8">
    <source>
        <dbReference type="PROSITE-ProRule" id="PRU01363"/>
    </source>
</evidence>
<dbReference type="InterPro" id="IPR013217">
    <property type="entry name" value="Methyltransf_12"/>
</dbReference>
<feature type="domain" description="Ketosynthase family 3 (KS3)" evidence="11">
    <location>
        <begin position="6"/>
        <end position="445"/>
    </location>
</feature>
<dbReference type="GO" id="GO:0004312">
    <property type="term" value="F:fatty acid synthase activity"/>
    <property type="evidence" value="ECO:0007669"/>
    <property type="project" value="TreeGrafter"/>
</dbReference>
<evidence type="ECO:0000256" key="1">
    <source>
        <dbReference type="ARBA" id="ARBA00022450"/>
    </source>
</evidence>
<dbReference type="EMBL" id="KE145357">
    <property type="protein sequence ID" value="EPE33802.1"/>
    <property type="molecule type" value="Genomic_DNA"/>
</dbReference>
<evidence type="ECO:0000313" key="13">
    <source>
        <dbReference type="EMBL" id="EPE33802.1"/>
    </source>
</evidence>
<dbReference type="Gene3D" id="3.30.300.30">
    <property type="match status" value="1"/>
</dbReference>
<evidence type="ECO:0000313" key="14">
    <source>
        <dbReference type="Proteomes" id="UP000016922"/>
    </source>
</evidence>
<dbReference type="Pfam" id="PF00550">
    <property type="entry name" value="PP-binding"/>
    <property type="match status" value="2"/>
</dbReference>
<evidence type="ECO:0000256" key="9">
    <source>
        <dbReference type="SAM" id="MobiDB-lite"/>
    </source>
</evidence>
<dbReference type="GO" id="GO:0016874">
    <property type="term" value="F:ligase activity"/>
    <property type="evidence" value="ECO:0007669"/>
    <property type="project" value="UniProtKB-KW"/>
</dbReference>
<dbReference type="Pfam" id="PF08242">
    <property type="entry name" value="Methyltransf_12"/>
    <property type="match status" value="1"/>
</dbReference>
<dbReference type="OMA" id="KQLWFAS"/>
<dbReference type="InterPro" id="IPR036291">
    <property type="entry name" value="NAD(P)-bd_dom_sf"/>
</dbReference>
<dbReference type="InterPro" id="IPR014030">
    <property type="entry name" value="Ketoacyl_synth_N"/>
</dbReference>
<proteinExistence type="predicted"/>
<dbReference type="SUPFAM" id="SSF53335">
    <property type="entry name" value="S-adenosyl-L-methionine-dependent methyltransferases"/>
    <property type="match status" value="1"/>
</dbReference>
<keyword evidence="3" id="KW-0436">Ligase</keyword>
<dbReference type="eggNOG" id="KOG1202">
    <property type="taxonomic scope" value="Eukaryota"/>
</dbReference>
<evidence type="ECO:0000256" key="7">
    <source>
        <dbReference type="ARBA" id="ARBA00023268"/>
    </source>
</evidence>
<sequence length="3989" mass="439096">MAQNVNEAIAVIGSGCRFPGKAISPARLWELLCQPRDLSQRIPVDRFNPEGFYHPDGLHHGSSNVRDSYLLSEDYQHFDADFFSIKPIEANAIDPQQRLLLETVYEATESAGLKIEDMQGSSTAVYVGVMGGDYSDLILRDPDSIPTYFATGTARSILSNRISYFFDWRGPSMTIDTACSSSLVAVDQAVQTLREGRSRVAIAAGANLILGPENYIAESKLKMLSPNGRSRMWDIDADGYARGDGFAAIVLKTLSSALEDGDHIESIIRETGVNQDGRTKGITMPSASAQADLMRETYRRAGLDLSKRSDRPQFFEAHGTGTPAGDPIEAEAISRAFFPADDKSSKQSDGHGVLYVGSVKTIIGHTEGTAGLAGLIKVSLALQHGLIPPNLHFNHLSPSVAPFYNNLEIPIALKAWPVIPYGCPRRASLNSFGFGGTNAHAILESYSPNSLMSLKGSIQANPVFIPFNFSASSESSLRASLKAYSGILKENESVDLRDLSGTLAFKRNAFAVKASFSGLTTDSLCSKIDSTLKTEGSNIGIRSVSKSPSILAVFTGQGAQWAGMGRELILGSDAVLQSVERLETYLTELPIPDRPSWSLKKELLATAPASRLSEASIAQPLCTALQIILVDLLRSAEVKFTAVVGHSSGEIGAAYACGHISAKHAMYIAYYRGFHSQLATGPDGKRGAMMAVATSMEDAQEMCDIPDFAGRLSVAASNSATSVTLSGDFDAVEEAKQIFDEEKKFARLLKVDKAYHSHHMLPCTEKYIESLRRCEINVGDLDNMNGSWFSSVYGGEFPASPDSLADVYWNTNMLNPVLFSQAIGCAASTKGPFDVVLEVGPHPALQGPVLEVIQQEIGKTIPYCGVLSRGKNDIETLSDALGLIWSHLGASAVNFQQYDSLMSGGASFEFQEDLPLYAWDHERRFWYESRVSENYRTRQDSCHELLGVRVADGTEQEIRWRNMLSVKEVPWLRGHQIQGEIVFPAAGYVTMALEASLSLAGERSVVAIEVQDLVIGRPISFADEESGVETLFTLTNVSNADGSATMCTANFTCYSSPQNHKRGSTMILTATGHLQISLGDGHSNLLSSRPIEPLNLVEVDTSRFYSALSDLGYGYSGPFKGLSTLKRKMDVGTGLVASTNSTNTAKPMLIHPAMLDSAFQAIFLGYGWPGDGRLWSMHVPTKIEKVKVNVSLCRSELRGDVQLPFDCILSDNPLYPIYGDIDIFTRDGRSSIVQIEGVTAVPLSAASRADDRNIFSDISWNVALPNGLIAAENDRAKAEDFELALLCERVAHLYLMELDKTFPPEVRASLQWNFQRLLDFASYTVRLVAAGRHPFAKKEWTHDTREQVIPHARSFTDSTDLKLMLAVGDNLPAAIRGETEILEHMTRGNILDDYYVSALGLPQCTRYIAKMASQFVNRYSNPKILEIGAGTGGATKSILKYLKEQNQTVASYTFTDISGGYFEKAREVFKDLSGNMLFSVLDVEKDVVSQGYSEHSYDLVIASMVLHATSKLENTMKNVRRLLKPGGYLLMLETTSNSPSRIGFTMGGLPGWWLGADDGRALSPCVPSAKWDEILRNTGFGGVDSITPELDPLPCPLSVIASQAVDNRVSALRKPLQSPTITPLPQNLFVLGGTTLLTAQLARGVVELLRGRYNRVTVVDHLENINTLDLPPMSTVLSLTDLDEPVFMSMTTKRLESLKGLFDQSRNVLWLTTGCLGKDPYANMIVGFGRTLVLEMSHIRLQFLDVDIPDSLEPQALADVLLRLQITGQWETEGTNSDVLWTTEPELALDQRRLMLPRVYLNKAQNDRYNSSRRPITKQLDSSKSKVGVIHTGDSYTLREWNMPNHAQNSHGANCVDINVRHSLLSSIKISTGASLYLSIGSTLDSNKLVLALSETQTSAVSTPEAWTTPCDIAENQQQHFLLSVAHNLVAQSILALTDADETILLNEPGDSFARVTTQRAAEKNLHVAFATTSAERGSPWVLIRPSTSKRLVKSMLPDHVSVFMDMSSTSDSEEAVGHLVSACLSPACRIVKSSVIFSPSAIVLPKFSTEQIARQLKHASQHAEIPKSQELIPPKEETLLLTDFPKSLSSTSRFSLINWTHQAPAQVNLEPIDSKPMFSKDKTYLLFGLTGGLGQSLTQWMVHHGARFIVLTSRKPSVEAQWLRDLEALGATVQVFQNDITDEQSVRNLCDEVRKTFPPIAGIANGAMVLDDTPILNMTIEKLDKVLAPKVKGSIYLDKLFANDDLEFFILFSSLACVLGNKGQSNYTTANSFMVSLASQRRNRGLAASVINIGATVGNGYLTRERSQELQDYLRKAGFMWMSERDFQQVFAEGVVAGRVDSGQSGEVVSGLRVTNDAEEKTIWYNNPKFQHCIIRQSVDETNSEKAKPIVPLKTELLHATNKEEIERILKDSIVLKLRTALLLSSDSADMMDKNADDLGIDSLVSVSLRSWFLKELHIDMPVMKILGGSTIGQLLSFAVVKLPVDLTPNLNASISSPKSKIHSTDSAPTVKESDVRETSETYSKVESSSSSSSVSLIQKESSETGSFTPISPSSSSFSMATPSDKPRSTKRFFKRTHKMSFGQSRFWFLTSFLADKTTFNVTCSIHVTGPLIVNQFANAVKSIGQRHEGLRTCFFDDEDQGPMQGILENSLLHLEQKTVEETQVVIEFARMKAHVYDLEHGETMKILLLSESTASHHLIIGYHHINMDGVSLMVLLSDLERAYSGKPLASDILQYPEFSEKQRQQHTLGNFENDIIFWKREFNELPPTLPILSLSTVTTRRVIADYSSNKAEVRISAALSQSVRKICREAKATPFHFYLAVFQILLTRFSGVDDICIGVADAGRSDSGAFESIGHYLNVVPLRSKLQRSQSFSSILANAKAKAYAALANANVPIDVLLNELGVVRSTTNSPLFQAFIDYRNVPETQTFGNCKLEGQEYSVGRTAYDILLDIVDNSAGESLLSIVVQQDLYTNGDADILMKAFINLIEVFAVDPQVGMEAPSLYSLVDVEDAIKLGTGPSLKSTWEETLPHRIDSVGRKAGSQVAVKDGLGHKLTYTELMKRTNTIASELSGANIFQQPSPRVAVFQEPTVDWVCSVLAIMRLGATYVPLDLRAPLPRLATIVKDCHPQALLFHNATSDYINKLDLLDTAAINISHLNSRDVEVSNCANPDSPAVILYTSGSTGVPKGICLHHRAIRNQIEGFSERWEITSDIVLQQSAFSFDISLWEMFTALANSGTVFIVSKASRGDPVALSKIIWDESITLTIGVTSEYITWLRYGEAKYLQQSSWRLMLCGGEPFSDILNSELKALGKPDLRAVNVYGPTEVSFFSNELEVLYKGKGDDLKLPMPVGPAGSNYSIYILDENLDPVPAGVPGEIYIGGASIATQYINDKALSSHRFLDNKFASPDWLLRGWKTMHRSGDWGRLRKEDGALMFEGRIVGDTQIKLRGLRIELRDVESTILSQATGVLEDVVVSVRGDPQFLVAHVVFRGDYHSTEETRDKYLKRLVSSLPLPQYMCPAMAVTLKTMLLNNHSKKDRRAISDLPLPEKHDRMELDSSHALTPTETRLKDIWEVVLTKHILVSHTINEDSDFFHSGGNSMILMALQSSIKQHFSVSLPLVKLFEESTLRRMASCIESGSVQQQASLDINWKQEIELDANTLTAPAYREKAQPHEPRVVLLTGSTGFLGKAMLRQLVEQESIQKIYCIAVRGEQRFSEFPSKKIKVYAGDLTLPRLGLSLKDAEAVFNEVDTIIHNGADVSFLKTYSTLKAANLTSTVELANLGLRGSQPQFHYVSSAGVAQLTGKEVIDESSVVQYHPPTDGSNGYSASKWASEAYLERVHQHSGLPVFIHRPSSIIGEDAPELDIMHNLLRYSRKMKAVPDLSSWRGWFDFIPVDDVASGILKATSLHRSLPSPVLKYIHQSGQIEVPIGDFKTFLENESKDEFEMFSSDDWIRRAQESGLHELVATYMSQAASVPVVLPRMARSDV</sequence>
<feature type="domain" description="Carrier" evidence="10">
    <location>
        <begin position="3563"/>
        <end position="3640"/>
    </location>
</feature>
<dbReference type="InterPro" id="IPR016036">
    <property type="entry name" value="Malonyl_transacylase_ACP-bd"/>
</dbReference>
<dbReference type="GO" id="GO:0009403">
    <property type="term" value="P:toxin biosynthetic process"/>
    <property type="evidence" value="ECO:0007669"/>
    <property type="project" value="UniProtKB-ARBA"/>
</dbReference>
<dbReference type="Pfam" id="PF07993">
    <property type="entry name" value="NAD_binding_4"/>
    <property type="match status" value="1"/>
</dbReference>
<dbReference type="Pfam" id="PF00698">
    <property type="entry name" value="Acyl_transf_1"/>
    <property type="match status" value="1"/>
</dbReference>
<dbReference type="InterPro" id="IPR032821">
    <property type="entry name" value="PKS_assoc"/>
</dbReference>
<dbReference type="Pfam" id="PF16197">
    <property type="entry name" value="KAsynt_C_assoc"/>
    <property type="match status" value="1"/>
</dbReference>
<dbReference type="InterPro" id="IPR036736">
    <property type="entry name" value="ACP-like_sf"/>
</dbReference>
<dbReference type="InterPro" id="IPR020841">
    <property type="entry name" value="PKS_Beta-ketoAc_synthase_dom"/>
</dbReference>
<dbReference type="CDD" id="cd05930">
    <property type="entry name" value="A_NRPS"/>
    <property type="match status" value="1"/>
</dbReference>